<dbReference type="InterPro" id="IPR011009">
    <property type="entry name" value="Kinase-like_dom_sf"/>
</dbReference>
<protein>
    <submittedName>
        <fullName evidence="8">Uncharacterized protein</fullName>
    </submittedName>
</protein>
<dbReference type="PANTHER" id="PTHR27002:SF123">
    <property type="entry name" value="CYSTEINE-RICH RECEPTOR-LIKE PROTEIN KINASE 45"/>
    <property type="match status" value="1"/>
</dbReference>
<dbReference type="PANTHER" id="PTHR27002">
    <property type="entry name" value="RECEPTOR-LIKE SERINE/THREONINE-PROTEIN KINASE SD1-8"/>
    <property type="match status" value="1"/>
</dbReference>
<dbReference type="Gramene" id="QL05p075804:mrna">
    <property type="protein sequence ID" value="QL05p075804:mrna"/>
    <property type="gene ID" value="QL05p075804"/>
</dbReference>
<sequence>MIPNRWTIQLHISILISHNSIRNLLTLLIHLRHLPPDKPLHRKERVLWVHNGLSFRNLTHQDITIFHIRHHRRCRSLPLGVRHYRRLRTFHCHHCRIRCPQIGDSGGDWWFDLFMWVSDYRSNWLLGQIGDHWLGLGFKLKGIKSAFTPKRKEEKQQKERSSIHIVLQCLMSTSQGLLSSRNLGVQVPRNLPLEQHVSQRPESREESLEEINTGCRSSIRMLPKNTSPLNPLVKSPWALNSPSNSGRPSTGMENRRKLPKGGPKRWKWLARRLLNSKESKRAKKARSPESGSETIIFGAKYIYATSSVCHAICIRSLLKELHIPEWSEVGWGGMGEDRSSRKGKISPAVIIAIVVTIAASVVLVILAYCFLQRRARKKSDAINEESPKQSDGFLNYHAASEISADLAVESLQFDFVTIEAATNKFSDDNKIGEGGFGKVYKPDVFTFGVILLEIISGKKNSGFYVTEHAQTLLAYAWRLWCEDKVLELVDSFLMESCSTSEIVKCIDIGLLCVQEDPQDRPTMLTVVALLGSDSIALPKPKHPAFSVAKFIQMDEFSINELSFSSIVPQ</sequence>
<evidence type="ECO:0000313" key="9">
    <source>
        <dbReference type="Proteomes" id="UP000594261"/>
    </source>
</evidence>
<dbReference type="InParanoid" id="A0A7N2LTL0"/>
<dbReference type="EMBL" id="LRBV02000005">
    <property type="status" value="NOT_ANNOTATED_CDS"/>
    <property type="molecule type" value="Genomic_DNA"/>
</dbReference>
<keyword evidence="7" id="KW-1133">Transmembrane helix</keyword>
<dbReference type="SUPFAM" id="SSF56112">
    <property type="entry name" value="Protein kinase-like (PK-like)"/>
    <property type="match status" value="1"/>
</dbReference>
<accession>A0A7N2LTL0</accession>
<evidence type="ECO:0000256" key="2">
    <source>
        <dbReference type="ARBA" id="ARBA00022679"/>
    </source>
</evidence>
<keyword evidence="1" id="KW-0723">Serine/threonine-protein kinase</keyword>
<keyword evidence="5" id="KW-0067">ATP-binding</keyword>
<dbReference type="GO" id="GO:0005524">
    <property type="term" value="F:ATP binding"/>
    <property type="evidence" value="ECO:0007669"/>
    <property type="project" value="UniProtKB-KW"/>
</dbReference>
<proteinExistence type="predicted"/>
<dbReference type="InterPro" id="IPR019651">
    <property type="entry name" value="Glutamate_DH_NAD-spec"/>
</dbReference>
<keyword evidence="9" id="KW-1185">Reference proteome</keyword>
<feature type="region of interest" description="Disordered" evidence="6">
    <location>
        <begin position="223"/>
        <end position="262"/>
    </location>
</feature>
<dbReference type="GO" id="GO:0042742">
    <property type="term" value="P:defense response to bacterium"/>
    <property type="evidence" value="ECO:0007669"/>
    <property type="project" value="TreeGrafter"/>
</dbReference>
<reference evidence="8 9" key="1">
    <citation type="journal article" date="2016" name="G3 (Bethesda)">
        <title>First Draft Assembly and Annotation of the Genome of a California Endemic Oak Quercus lobata Nee (Fagaceae).</title>
        <authorList>
            <person name="Sork V.L."/>
            <person name="Fitz-Gibbon S.T."/>
            <person name="Puiu D."/>
            <person name="Crepeau M."/>
            <person name="Gugger P.F."/>
            <person name="Sherman R."/>
            <person name="Stevens K."/>
            <person name="Langley C.H."/>
            <person name="Pellegrini M."/>
            <person name="Salzberg S.L."/>
        </authorList>
    </citation>
    <scope>NUCLEOTIDE SEQUENCE [LARGE SCALE GENOMIC DNA]</scope>
    <source>
        <strain evidence="8 9">cv. SW786</strain>
    </source>
</reference>
<dbReference type="GO" id="GO:0005886">
    <property type="term" value="C:plasma membrane"/>
    <property type="evidence" value="ECO:0007669"/>
    <property type="project" value="TreeGrafter"/>
</dbReference>
<organism evidence="8 9">
    <name type="scientific">Quercus lobata</name>
    <name type="common">Valley oak</name>
    <dbReference type="NCBI Taxonomy" id="97700"/>
    <lineage>
        <taxon>Eukaryota</taxon>
        <taxon>Viridiplantae</taxon>
        <taxon>Streptophyta</taxon>
        <taxon>Embryophyta</taxon>
        <taxon>Tracheophyta</taxon>
        <taxon>Spermatophyta</taxon>
        <taxon>Magnoliopsida</taxon>
        <taxon>eudicotyledons</taxon>
        <taxon>Gunneridae</taxon>
        <taxon>Pentapetalae</taxon>
        <taxon>rosids</taxon>
        <taxon>fabids</taxon>
        <taxon>Fagales</taxon>
        <taxon>Fagaceae</taxon>
        <taxon>Quercus</taxon>
    </lineage>
</organism>
<keyword evidence="7" id="KW-0472">Membrane</keyword>
<evidence type="ECO:0000256" key="1">
    <source>
        <dbReference type="ARBA" id="ARBA00022527"/>
    </source>
</evidence>
<evidence type="ECO:0000256" key="5">
    <source>
        <dbReference type="ARBA" id="ARBA00022840"/>
    </source>
</evidence>
<dbReference type="Proteomes" id="UP000594261">
    <property type="component" value="Chromosome 5"/>
</dbReference>
<evidence type="ECO:0000256" key="6">
    <source>
        <dbReference type="SAM" id="MobiDB-lite"/>
    </source>
</evidence>
<dbReference type="Pfam" id="PF10712">
    <property type="entry name" value="NAD-GH"/>
    <property type="match status" value="1"/>
</dbReference>
<feature type="compositionally biased region" description="Polar residues" evidence="6">
    <location>
        <begin position="238"/>
        <end position="252"/>
    </location>
</feature>
<evidence type="ECO:0000256" key="3">
    <source>
        <dbReference type="ARBA" id="ARBA00022741"/>
    </source>
</evidence>
<name>A0A7N2LTL0_QUELO</name>
<dbReference type="GO" id="GO:0004674">
    <property type="term" value="F:protein serine/threonine kinase activity"/>
    <property type="evidence" value="ECO:0007669"/>
    <property type="project" value="UniProtKB-KW"/>
</dbReference>
<feature type="transmembrane region" description="Helical" evidence="7">
    <location>
        <begin position="348"/>
        <end position="371"/>
    </location>
</feature>
<keyword evidence="2" id="KW-0808">Transferase</keyword>
<dbReference type="Gene3D" id="1.10.510.10">
    <property type="entry name" value="Transferase(Phosphotransferase) domain 1"/>
    <property type="match status" value="1"/>
</dbReference>
<keyword evidence="3" id="KW-0547">Nucleotide-binding</keyword>
<evidence type="ECO:0000256" key="4">
    <source>
        <dbReference type="ARBA" id="ARBA00022777"/>
    </source>
</evidence>
<keyword evidence="4" id="KW-0418">Kinase</keyword>
<dbReference type="AlphaFoldDB" id="A0A7N2LTL0"/>
<reference evidence="8" key="2">
    <citation type="submission" date="2021-01" db="UniProtKB">
        <authorList>
            <consortium name="EnsemblPlants"/>
        </authorList>
    </citation>
    <scope>IDENTIFICATION</scope>
</reference>
<keyword evidence="7" id="KW-0812">Transmembrane</keyword>
<evidence type="ECO:0000313" key="8">
    <source>
        <dbReference type="EnsemblPlants" id="QL05p075804:mrna"/>
    </source>
</evidence>
<dbReference type="EnsemblPlants" id="QL05p075804:mrna">
    <property type="protein sequence ID" value="QL05p075804:mrna"/>
    <property type="gene ID" value="QL05p075804"/>
</dbReference>
<evidence type="ECO:0000256" key="7">
    <source>
        <dbReference type="SAM" id="Phobius"/>
    </source>
</evidence>